<dbReference type="InterPro" id="IPR002048">
    <property type="entry name" value="EF_hand_dom"/>
</dbReference>
<sequence length="169" mass="18724">MADFLREVDEALSLRSKQESLLESHPLHAIASDDDGALSLHQLLVRYPDMDDETRNLVRAAFRKIDVNGDGVIQRKEIEALLDDAETSDEEQGLEVDSFDTVLRGVDTDGDGVLSVDELVAQDPTMDAATKFLVKRVFEEADQNGDGRLDDDEFGGFLHALDEKSDEDS</sequence>
<dbReference type="SUPFAM" id="SSF47473">
    <property type="entry name" value="EF-hand"/>
    <property type="match status" value="1"/>
</dbReference>
<protein>
    <recommendedName>
        <fullName evidence="2">EF-hand domain-containing protein</fullName>
    </recommendedName>
</protein>
<accession>A0A7S1AZ77</accession>
<feature type="domain" description="EF-hand" evidence="2">
    <location>
        <begin position="53"/>
        <end position="88"/>
    </location>
</feature>
<dbReference type="EMBL" id="HBFQ01062348">
    <property type="protein sequence ID" value="CAD8869817.1"/>
    <property type="molecule type" value="Transcribed_RNA"/>
</dbReference>
<dbReference type="Pfam" id="PF00036">
    <property type="entry name" value="EF-hand_1"/>
    <property type="match status" value="1"/>
</dbReference>
<evidence type="ECO:0000259" key="2">
    <source>
        <dbReference type="PROSITE" id="PS50222"/>
    </source>
</evidence>
<dbReference type="InterPro" id="IPR018247">
    <property type="entry name" value="EF_Hand_1_Ca_BS"/>
</dbReference>
<proteinExistence type="predicted"/>
<gene>
    <name evidence="3" type="ORF">NSCI0253_LOCUS44173</name>
</gene>
<evidence type="ECO:0000313" key="3">
    <source>
        <dbReference type="EMBL" id="CAD8869817.1"/>
    </source>
</evidence>
<dbReference type="PANTHER" id="PTHR10827">
    <property type="entry name" value="RETICULOCALBIN"/>
    <property type="match status" value="1"/>
</dbReference>
<feature type="domain" description="EF-hand" evidence="2">
    <location>
        <begin position="129"/>
        <end position="164"/>
    </location>
</feature>
<dbReference type="Pfam" id="PF13499">
    <property type="entry name" value="EF-hand_7"/>
    <property type="match status" value="1"/>
</dbReference>
<dbReference type="CDD" id="cd00051">
    <property type="entry name" value="EFh"/>
    <property type="match status" value="1"/>
</dbReference>
<name>A0A7S1AZ77_NOCSC</name>
<dbReference type="InterPro" id="IPR011992">
    <property type="entry name" value="EF-hand-dom_pair"/>
</dbReference>
<dbReference type="PROSITE" id="PS00018">
    <property type="entry name" value="EF_HAND_1"/>
    <property type="match status" value="2"/>
</dbReference>
<evidence type="ECO:0000256" key="1">
    <source>
        <dbReference type="ARBA" id="ARBA00022837"/>
    </source>
</evidence>
<dbReference type="PANTHER" id="PTHR10827:SF52">
    <property type="entry name" value="IP16409P"/>
    <property type="match status" value="1"/>
</dbReference>
<keyword evidence="1" id="KW-0106">Calcium</keyword>
<dbReference type="GO" id="GO:0005509">
    <property type="term" value="F:calcium ion binding"/>
    <property type="evidence" value="ECO:0007669"/>
    <property type="project" value="InterPro"/>
</dbReference>
<dbReference type="Gene3D" id="1.10.238.10">
    <property type="entry name" value="EF-hand"/>
    <property type="match status" value="2"/>
</dbReference>
<dbReference type="PROSITE" id="PS50222">
    <property type="entry name" value="EF_HAND_2"/>
    <property type="match status" value="2"/>
</dbReference>
<dbReference type="AlphaFoldDB" id="A0A7S1AZ77"/>
<organism evidence="3">
    <name type="scientific">Noctiluca scintillans</name>
    <name type="common">Sea sparkle</name>
    <name type="synonym">Red tide dinoflagellate</name>
    <dbReference type="NCBI Taxonomy" id="2966"/>
    <lineage>
        <taxon>Eukaryota</taxon>
        <taxon>Sar</taxon>
        <taxon>Alveolata</taxon>
        <taxon>Dinophyceae</taxon>
        <taxon>Noctilucales</taxon>
        <taxon>Noctilucaceae</taxon>
        <taxon>Noctiluca</taxon>
    </lineage>
</organism>
<dbReference type="SMART" id="SM00054">
    <property type="entry name" value="EFh"/>
    <property type="match status" value="3"/>
</dbReference>
<reference evidence="3" key="1">
    <citation type="submission" date="2021-01" db="EMBL/GenBank/DDBJ databases">
        <authorList>
            <person name="Corre E."/>
            <person name="Pelletier E."/>
            <person name="Niang G."/>
            <person name="Scheremetjew M."/>
            <person name="Finn R."/>
            <person name="Kale V."/>
            <person name="Holt S."/>
            <person name="Cochrane G."/>
            <person name="Meng A."/>
            <person name="Brown T."/>
            <person name="Cohen L."/>
        </authorList>
    </citation>
    <scope>NUCLEOTIDE SEQUENCE</scope>
</reference>
<dbReference type="GO" id="GO:0005783">
    <property type="term" value="C:endoplasmic reticulum"/>
    <property type="evidence" value="ECO:0007669"/>
    <property type="project" value="TreeGrafter"/>
</dbReference>